<comment type="caution">
    <text evidence="1">The sequence shown here is derived from an EMBL/GenBank/DDBJ whole genome shotgun (WGS) entry which is preliminary data.</text>
</comment>
<sequence>MARSVLQRDINESGKVPFTVSIPAVAMWEYHEPCQHLIRETAKWCESLTQSSSDACLFSDIMQMLPSNALEGCEGYSQKLESTHNIGLCPYASCAHHGRLCDIRKRADFDCSGLPCPDMSTAGKKLKRAGVTSQVYIAHGRYTTEMQTPLLLIECTPELDMGMVEDTHPDHDFYQLFSEPTDVGFRGLARSRTWVIGAHRQRTTCLYDPFQIQSTLSAAFRANVQAQVSDFLVASPSEIQMEASRVSLQRGIPFLSHEPNLAYLLGKGELSTKQGLDSKYMNLYQQHPMSNNNLVYFLGDSAAYCSWSASSQKIPTYRLNSKSGKYWLPAQQRWMTSKERLCSMGFPCVKEVAESMVCRCSAQLTLPGLQTCVGTRCTLRLVASCS</sequence>
<keyword evidence="2" id="KW-1185">Reference proteome</keyword>
<reference evidence="1" key="1">
    <citation type="submission" date="2021-02" db="EMBL/GenBank/DDBJ databases">
        <authorList>
            <person name="Dougan E. K."/>
            <person name="Rhodes N."/>
            <person name="Thang M."/>
            <person name="Chan C."/>
        </authorList>
    </citation>
    <scope>NUCLEOTIDE SEQUENCE</scope>
</reference>
<name>A0A812NDM2_SYMPI</name>
<dbReference type="AlphaFoldDB" id="A0A812NDM2"/>
<dbReference type="EMBL" id="CAJNIZ010010445">
    <property type="protein sequence ID" value="CAE7300834.1"/>
    <property type="molecule type" value="Genomic_DNA"/>
</dbReference>
<dbReference type="Proteomes" id="UP000649617">
    <property type="component" value="Unassembled WGS sequence"/>
</dbReference>
<accession>A0A812NDM2</accession>
<organism evidence="1 2">
    <name type="scientific">Symbiodinium pilosum</name>
    <name type="common">Dinoflagellate</name>
    <dbReference type="NCBI Taxonomy" id="2952"/>
    <lineage>
        <taxon>Eukaryota</taxon>
        <taxon>Sar</taxon>
        <taxon>Alveolata</taxon>
        <taxon>Dinophyceae</taxon>
        <taxon>Suessiales</taxon>
        <taxon>Symbiodiniaceae</taxon>
        <taxon>Symbiodinium</taxon>
    </lineage>
</organism>
<evidence type="ECO:0000313" key="1">
    <source>
        <dbReference type="EMBL" id="CAE7300834.1"/>
    </source>
</evidence>
<evidence type="ECO:0000313" key="2">
    <source>
        <dbReference type="Proteomes" id="UP000649617"/>
    </source>
</evidence>
<dbReference type="InterPro" id="IPR029063">
    <property type="entry name" value="SAM-dependent_MTases_sf"/>
</dbReference>
<proteinExistence type="predicted"/>
<dbReference type="SUPFAM" id="SSF53335">
    <property type="entry name" value="S-adenosyl-L-methionine-dependent methyltransferases"/>
    <property type="match status" value="1"/>
</dbReference>
<gene>
    <name evidence="1" type="ORF">SPIL2461_LOCUS6797</name>
</gene>
<protein>
    <submittedName>
        <fullName evidence="1">Uncharacterized protein</fullName>
    </submittedName>
</protein>